<keyword evidence="1" id="KW-0472">Membrane</keyword>
<keyword evidence="1" id="KW-1133">Transmembrane helix</keyword>
<dbReference type="VEuPathDB" id="VectorBase:AALF008993"/>
<sequence length="140" mass="15563">MTINEKTRLLPKEYQKSYVIPMPQEDLNNNTSDSILQEYDSYALTKEQLAKYIEDPFWNRVRYICFSLYWILCLVALLTSCYLAFEALESGICEIDGTVNGSTTVTNGTSTIISIPTVATLTGGADDASGVVLRMISQPS</sequence>
<dbReference type="InterPro" id="IPR031984">
    <property type="entry name" value="SLC3A2_N"/>
</dbReference>
<dbReference type="AlphaFoldDB" id="A0A023EEP7"/>
<organism evidence="3">
    <name type="scientific">Aedes albopictus</name>
    <name type="common">Asian tiger mosquito</name>
    <name type="synonym">Stegomyia albopicta</name>
    <dbReference type="NCBI Taxonomy" id="7160"/>
    <lineage>
        <taxon>Eukaryota</taxon>
        <taxon>Metazoa</taxon>
        <taxon>Ecdysozoa</taxon>
        <taxon>Arthropoda</taxon>
        <taxon>Hexapoda</taxon>
        <taxon>Insecta</taxon>
        <taxon>Pterygota</taxon>
        <taxon>Neoptera</taxon>
        <taxon>Endopterygota</taxon>
        <taxon>Diptera</taxon>
        <taxon>Nematocera</taxon>
        <taxon>Culicoidea</taxon>
        <taxon>Culicidae</taxon>
        <taxon>Culicinae</taxon>
        <taxon>Aedini</taxon>
        <taxon>Aedes</taxon>
        <taxon>Stegomyia</taxon>
    </lineage>
</organism>
<evidence type="ECO:0000313" key="3">
    <source>
        <dbReference type="EMBL" id="JAC07852.1"/>
    </source>
</evidence>
<dbReference type="Pfam" id="PF16028">
    <property type="entry name" value="SLC3A2_N"/>
    <property type="match status" value="1"/>
</dbReference>
<feature type="transmembrane region" description="Helical" evidence="1">
    <location>
        <begin position="63"/>
        <end position="85"/>
    </location>
</feature>
<dbReference type="VEuPathDB" id="VectorBase:AALC636_033415"/>
<proteinExistence type="evidence at transcript level"/>
<accession>A0A023EEP7</accession>
<feature type="domain" description="Solute carrier family 3 member 2 N-terminal" evidence="2">
    <location>
        <begin position="40"/>
        <end position="87"/>
    </location>
</feature>
<evidence type="ECO:0000259" key="2">
    <source>
        <dbReference type="Pfam" id="PF16028"/>
    </source>
</evidence>
<name>A0A023EEP7_AEDAL</name>
<dbReference type="EMBL" id="GAPW01005746">
    <property type="protein sequence ID" value="JAC07852.1"/>
    <property type="molecule type" value="mRNA"/>
</dbReference>
<reference evidence="3" key="1">
    <citation type="journal article" date="2014" name="PLoS Negl. Trop. Dis.">
        <title>Identification and characterization of seminal fluid proteins in the Asian tiger mosquito, Aedes albopictus.</title>
        <authorList>
            <person name="Boes K.E."/>
            <person name="Ribeiro J.M."/>
            <person name="Wong A."/>
            <person name="Harrington L.C."/>
            <person name="Wolfner M.F."/>
            <person name="Sirot L.K."/>
        </authorList>
    </citation>
    <scope>NUCLEOTIDE SEQUENCE</scope>
    <source>
        <tissue evidence="3">Reproductive organs</tissue>
    </source>
</reference>
<dbReference type="VEuPathDB" id="VectorBase:AALFPA_072543"/>
<evidence type="ECO:0000256" key="1">
    <source>
        <dbReference type="SAM" id="Phobius"/>
    </source>
</evidence>
<keyword evidence="1" id="KW-0812">Transmembrane</keyword>
<protein>
    <submittedName>
        <fullName evidence="3">Putative alpha amylase catalytic domain family found in maltase</fullName>
    </submittedName>
</protein>